<evidence type="ECO:0000313" key="2">
    <source>
        <dbReference type="EMBL" id="KAL2052912.1"/>
    </source>
</evidence>
<protein>
    <submittedName>
        <fullName evidence="2">Uncharacterized protein</fullName>
    </submittedName>
</protein>
<accession>A0ABR4B4X2</accession>
<name>A0ABR4B4X2_9LECA</name>
<organism evidence="2 3">
    <name type="scientific">Lepraria finkii</name>
    <dbReference type="NCBI Taxonomy" id="1340010"/>
    <lineage>
        <taxon>Eukaryota</taxon>
        <taxon>Fungi</taxon>
        <taxon>Dikarya</taxon>
        <taxon>Ascomycota</taxon>
        <taxon>Pezizomycotina</taxon>
        <taxon>Lecanoromycetes</taxon>
        <taxon>OSLEUM clade</taxon>
        <taxon>Lecanoromycetidae</taxon>
        <taxon>Lecanorales</taxon>
        <taxon>Lecanorineae</taxon>
        <taxon>Stereocaulaceae</taxon>
        <taxon>Lepraria</taxon>
    </lineage>
</organism>
<feature type="compositionally biased region" description="Acidic residues" evidence="1">
    <location>
        <begin position="286"/>
        <end position="301"/>
    </location>
</feature>
<feature type="compositionally biased region" description="Polar residues" evidence="1">
    <location>
        <begin position="236"/>
        <end position="260"/>
    </location>
</feature>
<feature type="region of interest" description="Disordered" evidence="1">
    <location>
        <begin position="236"/>
        <end position="308"/>
    </location>
</feature>
<dbReference type="EMBL" id="JBHFEH010000024">
    <property type="protein sequence ID" value="KAL2052912.1"/>
    <property type="molecule type" value="Genomic_DNA"/>
</dbReference>
<sequence>MDPSSSPVTKYMCGIESIDHHSVVDWAREEAYRMGEIGFTTNFPNTSDVFRPRNIDLNAPLEPAEDESAVVKAAQTLHNKISKLKQRKATVDTNPTLLKNAYDWVDDKLLAAERRRREKDYRRLRARVVELFELEHPPPRPNYVEVLVKPRPAMGSDFIHVNLPLQTSVAGAYKLLEGAMKIESCLRDPSQSKMEVEDEGGVWKYLLVARDLTCLINKNSTRLETNSDYGRMVQLTTNEGSQSPIAVLTQEITTRPTTESTVRDSKDDKAKPEGAANGNNDHEESKEAEDTDDGTYPEPLDEAGNPYFVPEIEEDWARVYNAYDKKYEAMMDVDG</sequence>
<evidence type="ECO:0000256" key="1">
    <source>
        <dbReference type="SAM" id="MobiDB-lite"/>
    </source>
</evidence>
<evidence type="ECO:0000313" key="3">
    <source>
        <dbReference type="Proteomes" id="UP001590951"/>
    </source>
</evidence>
<dbReference type="Proteomes" id="UP001590951">
    <property type="component" value="Unassembled WGS sequence"/>
</dbReference>
<reference evidence="2 3" key="1">
    <citation type="submission" date="2024-09" db="EMBL/GenBank/DDBJ databases">
        <title>Rethinking Asexuality: The Enigmatic Case of Functional Sexual Genes in Lepraria (Stereocaulaceae).</title>
        <authorList>
            <person name="Doellman M."/>
            <person name="Sun Y."/>
            <person name="Barcenas-Pena A."/>
            <person name="Lumbsch H.T."/>
            <person name="Grewe F."/>
        </authorList>
    </citation>
    <scope>NUCLEOTIDE SEQUENCE [LARGE SCALE GENOMIC DNA]</scope>
    <source>
        <strain evidence="2 3">Grewe 0041</strain>
    </source>
</reference>
<proteinExistence type="predicted"/>
<comment type="caution">
    <text evidence="2">The sequence shown here is derived from an EMBL/GenBank/DDBJ whole genome shotgun (WGS) entry which is preliminary data.</text>
</comment>
<keyword evidence="3" id="KW-1185">Reference proteome</keyword>
<gene>
    <name evidence="2" type="ORF">ABVK25_006853</name>
</gene>
<feature type="compositionally biased region" description="Basic and acidic residues" evidence="1">
    <location>
        <begin position="261"/>
        <end position="272"/>
    </location>
</feature>